<evidence type="ECO:0008006" key="3">
    <source>
        <dbReference type="Google" id="ProtNLM"/>
    </source>
</evidence>
<comment type="caution">
    <text evidence="1">The sequence shown here is derived from an EMBL/GenBank/DDBJ whole genome shotgun (WGS) entry which is preliminary data.</text>
</comment>
<evidence type="ECO:0000313" key="1">
    <source>
        <dbReference type="EMBL" id="GHP05899.1"/>
    </source>
</evidence>
<dbReference type="PANTHER" id="PTHR36436">
    <property type="entry name" value="SLL5081 PROTEIN"/>
    <property type="match status" value="1"/>
</dbReference>
<keyword evidence="2" id="KW-1185">Reference proteome</keyword>
<name>A0A830HKS3_9CHLO</name>
<dbReference type="InterPro" id="IPR035948">
    <property type="entry name" value="YwqG-like_sf"/>
</dbReference>
<reference evidence="1" key="1">
    <citation type="submission" date="2020-10" db="EMBL/GenBank/DDBJ databases">
        <title>Unveiling of a novel bifunctional photoreceptor, Dualchrome1, isolated from a cosmopolitan green alga.</title>
        <authorList>
            <person name="Suzuki S."/>
            <person name="Kawachi M."/>
        </authorList>
    </citation>
    <scope>NUCLEOTIDE SEQUENCE</scope>
    <source>
        <strain evidence="1">NIES 2893</strain>
    </source>
</reference>
<gene>
    <name evidence="1" type="ORF">PPROV_000464600</name>
</gene>
<organism evidence="1 2">
    <name type="scientific">Pycnococcus provasolii</name>
    <dbReference type="NCBI Taxonomy" id="41880"/>
    <lineage>
        <taxon>Eukaryota</taxon>
        <taxon>Viridiplantae</taxon>
        <taxon>Chlorophyta</taxon>
        <taxon>Pseudoscourfieldiophyceae</taxon>
        <taxon>Pseudoscourfieldiales</taxon>
        <taxon>Pycnococcaceae</taxon>
        <taxon>Pycnococcus</taxon>
    </lineage>
</organism>
<dbReference type="EMBL" id="BNJQ01000011">
    <property type="protein sequence ID" value="GHP05899.1"/>
    <property type="molecule type" value="Genomic_DNA"/>
</dbReference>
<dbReference type="Gene3D" id="2.30.320.10">
    <property type="entry name" value="YwqG-like"/>
    <property type="match status" value="1"/>
</dbReference>
<proteinExistence type="predicted"/>
<dbReference type="SUPFAM" id="SSF103032">
    <property type="entry name" value="Hypothetical protein YwqG"/>
    <property type="match status" value="1"/>
</dbReference>
<dbReference type="InterPro" id="IPR015315">
    <property type="entry name" value="DUF1963"/>
</dbReference>
<dbReference type="Pfam" id="PF09234">
    <property type="entry name" value="DUF1963"/>
    <property type="match status" value="1"/>
</dbReference>
<dbReference type="PANTHER" id="PTHR36436:SF6">
    <property type="entry name" value="SLL5081 PROTEIN"/>
    <property type="match status" value="1"/>
</dbReference>
<evidence type="ECO:0000313" key="2">
    <source>
        <dbReference type="Proteomes" id="UP000660262"/>
    </source>
</evidence>
<sequence>MPYQSRFGGCAQLPPDQDLVHAKTIRKPGSDGPLRSEAMDEHLSGLMLLGTPDLIQNDTLEAQAERMTLGSDGVQIDEAAAKRKWMLLMQVDSKEAVYGHMWGDSGCLYFMIPRSDLKAGVFTNVRCILQCY</sequence>
<dbReference type="Proteomes" id="UP000660262">
    <property type="component" value="Unassembled WGS sequence"/>
</dbReference>
<protein>
    <recommendedName>
        <fullName evidence="3">DUF1963 domain-containing protein</fullName>
    </recommendedName>
</protein>
<accession>A0A830HKS3</accession>
<dbReference type="AlphaFoldDB" id="A0A830HKS3"/>